<evidence type="ECO:0000259" key="1">
    <source>
        <dbReference type="Pfam" id="PF03478"/>
    </source>
</evidence>
<evidence type="ECO:0000313" key="3">
    <source>
        <dbReference type="Proteomes" id="UP001237642"/>
    </source>
</evidence>
<dbReference type="EMBL" id="JAUIZM010000012">
    <property type="protein sequence ID" value="KAK1353562.1"/>
    <property type="molecule type" value="Genomic_DNA"/>
</dbReference>
<evidence type="ECO:0000313" key="2">
    <source>
        <dbReference type="EMBL" id="KAK1353562.1"/>
    </source>
</evidence>
<feature type="domain" description="KIB1-4 beta-propeller" evidence="1">
    <location>
        <begin position="111"/>
        <end position="401"/>
    </location>
</feature>
<keyword evidence="3" id="KW-1185">Reference proteome</keyword>
<dbReference type="AlphaFoldDB" id="A0AAD8GSI6"/>
<dbReference type="Proteomes" id="UP001237642">
    <property type="component" value="Unassembled WGS sequence"/>
</dbReference>
<dbReference type="InterPro" id="IPR005174">
    <property type="entry name" value="KIB1-4_b-propeller"/>
</dbReference>
<gene>
    <name evidence="2" type="ORF">POM88_051927</name>
</gene>
<name>A0AAD8GSI6_9APIA</name>
<dbReference type="SUPFAM" id="SSF81383">
    <property type="entry name" value="F-box domain"/>
    <property type="match status" value="1"/>
</dbReference>
<sequence length="439" mass="50333">MSWGELPKDLLSAIFQNLTKDICFLPDLYQCLHVCSLWRCVAKKLLQSSACRAAPWLLIPQGQPDKLVFDTSLYNSHNKTSIAFDDSSSSILSLSLPVDKEQSSMTDQKIITYASHGGWLLLGPEFESSSTKLEHPVFLYNPMSRVLIKLPPLPSHLQLNDYTKFVMSETSPSDPKCIVCVWINREVLAFCKPSEGCSSPVLSSSLWVLSEKPRSSKFYVVSMIFHKENFYTMDNDCALYVHSGITDFIINDSSGTTTSGMRRTWPWPVKENKVALSTYSNNEYLDECFIQLVESKNGELLMVERMYDEDSNMTTSVNVYKLTIRGSYKKKNWGSDNNNYEYYWKEVNRLDENEALYFGWNDSVSISVNVSDGNNIHTYKPDCIYFFDEVDDELCSYGVYNLKNNSIQHCDDDSDYYNRETETVPKLCRLFTPSIPGYY</sequence>
<accession>A0AAD8GSI6</accession>
<proteinExistence type="predicted"/>
<reference evidence="2" key="2">
    <citation type="submission" date="2023-05" db="EMBL/GenBank/DDBJ databases">
        <authorList>
            <person name="Schelkunov M.I."/>
        </authorList>
    </citation>
    <scope>NUCLEOTIDE SEQUENCE</scope>
    <source>
        <strain evidence="2">Hsosn_3</strain>
        <tissue evidence="2">Leaf</tissue>
    </source>
</reference>
<dbReference type="Pfam" id="PF03478">
    <property type="entry name" value="Beta-prop_KIB1-4"/>
    <property type="match status" value="1"/>
</dbReference>
<comment type="caution">
    <text evidence="2">The sequence shown here is derived from an EMBL/GenBank/DDBJ whole genome shotgun (WGS) entry which is preliminary data.</text>
</comment>
<reference evidence="2" key="1">
    <citation type="submission" date="2023-02" db="EMBL/GenBank/DDBJ databases">
        <title>Genome of toxic invasive species Heracleum sosnowskyi carries increased number of genes despite the absence of recent whole-genome duplications.</title>
        <authorList>
            <person name="Schelkunov M."/>
            <person name="Shtratnikova V."/>
            <person name="Makarenko M."/>
            <person name="Klepikova A."/>
            <person name="Omelchenko D."/>
            <person name="Novikova G."/>
            <person name="Obukhova E."/>
            <person name="Bogdanov V."/>
            <person name="Penin A."/>
            <person name="Logacheva M."/>
        </authorList>
    </citation>
    <scope>NUCLEOTIDE SEQUENCE</scope>
    <source>
        <strain evidence="2">Hsosn_3</strain>
        <tissue evidence="2">Leaf</tissue>
    </source>
</reference>
<dbReference type="Gene3D" id="1.20.1280.50">
    <property type="match status" value="1"/>
</dbReference>
<organism evidence="2 3">
    <name type="scientific">Heracleum sosnowskyi</name>
    <dbReference type="NCBI Taxonomy" id="360622"/>
    <lineage>
        <taxon>Eukaryota</taxon>
        <taxon>Viridiplantae</taxon>
        <taxon>Streptophyta</taxon>
        <taxon>Embryophyta</taxon>
        <taxon>Tracheophyta</taxon>
        <taxon>Spermatophyta</taxon>
        <taxon>Magnoliopsida</taxon>
        <taxon>eudicotyledons</taxon>
        <taxon>Gunneridae</taxon>
        <taxon>Pentapetalae</taxon>
        <taxon>asterids</taxon>
        <taxon>campanulids</taxon>
        <taxon>Apiales</taxon>
        <taxon>Apiaceae</taxon>
        <taxon>Apioideae</taxon>
        <taxon>apioid superclade</taxon>
        <taxon>Tordylieae</taxon>
        <taxon>Tordyliinae</taxon>
        <taxon>Heracleum</taxon>
    </lineage>
</organism>
<dbReference type="InterPro" id="IPR050942">
    <property type="entry name" value="F-box_BR-signaling"/>
</dbReference>
<dbReference type="InterPro" id="IPR036047">
    <property type="entry name" value="F-box-like_dom_sf"/>
</dbReference>
<dbReference type="PANTHER" id="PTHR44259:SF15">
    <property type="entry name" value="F-BOX PROTEIN KIB2-RELATED"/>
    <property type="match status" value="1"/>
</dbReference>
<protein>
    <submittedName>
        <fullName evidence="2">DUF295 domain-containing protein</fullName>
    </submittedName>
</protein>
<dbReference type="PANTHER" id="PTHR44259">
    <property type="entry name" value="OS07G0183000 PROTEIN-RELATED"/>
    <property type="match status" value="1"/>
</dbReference>